<proteinExistence type="predicted"/>
<evidence type="ECO:0000313" key="2">
    <source>
        <dbReference type="EMBL" id="BBX36293.1"/>
    </source>
</evidence>
<accession>A0AAI8TZB0</accession>
<evidence type="ECO:0000313" key="4">
    <source>
        <dbReference type="Proteomes" id="UP000465622"/>
    </source>
</evidence>
<protein>
    <submittedName>
        <fullName evidence="2">Alkyl hydroperoxide reductase</fullName>
    </submittedName>
</protein>
<dbReference type="Proteomes" id="UP001241092">
    <property type="component" value="Chromosome"/>
</dbReference>
<name>A0AAI8TZB0_MYCME</name>
<dbReference type="InterPro" id="IPR032801">
    <property type="entry name" value="PXL2A/B/C"/>
</dbReference>
<gene>
    <name evidence="3" type="ORF">hbim_05068</name>
    <name evidence="2" type="ORF">MMAGJ_55750</name>
</gene>
<dbReference type="AlphaFoldDB" id="A0AAI8TZB0"/>
<dbReference type="Gene3D" id="3.40.30.10">
    <property type="entry name" value="Glutaredoxin"/>
    <property type="match status" value="1"/>
</dbReference>
<dbReference type="EMBL" id="AP022567">
    <property type="protein sequence ID" value="BBX36293.1"/>
    <property type="molecule type" value="Genomic_DNA"/>
</dbReference>
<reference evidence="2" key="2">
    <citation type="submission" date="2020-02" db="EMBL/GenBank/DDBJ databases">
        <authorList>
            <person name="Matsumoto Y."/>
            <person name="Motooka D."/>
            <person name="Nakamura S."/>
        </authorList>
    </citation>
    <scope>NUCLEOTIDE SEQUENCE</scope>
    <source>
        <strain evidence="2">JCM 12375</strain>
    </source>
</reference>
<evidence type="ECO:0000313" key="3">
    <source>
        <dbReference type="EMBL" id="BDY31116.1"/>
    </source>
</evidence>
<dbReference type="InterPro" id="IPR036249">
    <property type="entry name" value="Thioredoxin-like_sf"/>
</dbReference>
<dbReference type="EMBL" id="AP027452">
    <property type="protein sequence ID" value="BDY31116.1"/>
    <property type="molecule type" value="Genomic_DNA"/>
</dbReference>
<reference evidence="2 4" key="1">
    <citation type="journal article" date="2019" name="Emerg. Microbes Infect.">
        <title>Comprehensive subspecies identification of 175 nontuberculous mycobacteria species based on 7547 genomic profiles.</title>
        <authorList>
            <person name="Matsumoto Y."/>
            <person name="Kinjo T."/>
            <person name="Motooka D."/>
            <person name="Nabeya D."/>
            <person name="Jung N."/>
            <person name="Uechi K."/>
            <person name="Horii T."/>
            <person name="Iida T."/>
            <person name="Fujita J."/>
            <person name="Nakamura S."/>
        </authorList>
    </citation>
    <scope>NUCLEOTIDE SEQUENCE [LARGE SCALE GENOMIC DNA]</scope>
    <source>
        <strain evidence="2 4">JCM 12375</strain>
    </source>
</reference>
<dbReference type="RefSeq" id="WP_036436848.1">
    <property type="nucleotide sequence ID" value="NZ_AP022567.1"/>
</dbReference>
<evidence type="ECO:0000259" key="1">
    <source>
        <dbReference type="PROSITE" id="PS51352"/>
    </source>
</evidence>
<dbReference type="SUPFAM" id="SSF52833">
    <property type="entry name" value="Thioredoxin-like"/>
    <property type="match status" value="1"/>
</dbReference>
<feature type="domain" description="Thioredoxin" evidence="1">
    <location>
        <begin position="3"/>
        <end position="180"/>
    </location>
</feature>
<keyword evidence="4" id="KW-1185">Reference proteome</keyword>
<dbReference type="Pfam" id="PF13911">
    <property type="entry name" value="AhpC-TSA_2"/>
    <property type="match status" value="1"/>
</dbReference>
<sequence length="180" mass="20043">MPRPSITTIPRYEFVSVTGEHIPVPDEHRLVHLQFRRFAGCPICNLHLRSFAARHDEISAAGIREVAFFHSPADELRTHTSDLPFATIADPNRRYYKEFGVESTPRALLDPRAWPTIVRGVAATATGRFRAPAARPHGGRLGLPADFLIDAGGTVVAAKYGEHADDQWSVDELLELVRRV</sequence>
<evidence type="ECO:0000313" key="5">
    <source>
        <dbReference type="Proteomes" id="UP001241092"/>
    </source>
</evidence>
<dbReference type="CDD" id="cd02970">
    <property type="entry name" value="PRX_like2"/>
    <property type="match status" value="1"/>
</dbReference>
<dbReference type="Proteomes" id="UP000465622">
    <property type="component" value="Chromosome"/>
</dbReference>
<reference evidence="3" key="3">
    <citation type="submission" date="2023-03" db="EMBL/GenBank/DDBJ databases">
        <title>Draft genome sequence of a Mycolicibacterium mageritense strain H4_3_1 isolated from a hybrid biological-inorganic system reactor.</title>
        <authorList>
            <person name="Feng X."/>
            <person name="Kazama D."/>
            <person name="Sato K."/>
            <person name="Kobayashi H."/>
        </authorList>
    </citation>
    <scope>NUCLEOTIDE SEQUENCE</scope>
    <source>
        <strain evidence="3">H4_3_1</strain>
    </source>
</reference>
<organism evidence="3 5">
    <name type="scientific">Mycolicibacterium mageritense</name>
    <name type="common">Mycobacterium mageritense</name>
    <dbReference type="NCBI Taxonomy" id="53462"/>
    <lineage>
        <taxon>Bacteria</taxon>
        <taxon>Bacillati</taxon>
        <taxon>Actinomycetota</taxon>
        <taxon>Actinomycetes</taxon>
        <taxon>Mycobacteriales</taxon>
        <taxon>Mycobacteriaceae</taxon>
        <taxon>Mycolicibacterium</taxon>
    </lineage>
</organism>
<dbReference type="PROSITE" id="PS51352">
    <property type="entry name" value="THIOREDOXIN_2"/>
    <property type="match status" value="1"/>
</dbReference>
<dbReference type="InterPro" id="IPR013766">
    <property type="entry name" value="Thioredoxin_domain"/>
</dbReference>